<evidence type="ECO:0000313" key="3">
    <source>
        <dbReference type="Proteomes" id="UP001231362"/>
    </source>
</evidence>
<proteinExistence type="predicted"/>
<keyword evidence="1" id="KW-1133">Transmembrane helix</keyword>
<dbReference type="EMBL" id="JAUSTU010000011">
    <property type="protein sequence ID" value="MDQ0156210.1"/>
    <property type="molecule type" value="Genomic_DNA"/>
</dbReference>
<dbReference type="Proteomes" id="UP001231362">
    <property type="component" value="Unassembled WGS sequence"/>
</dbReference>
<reference evidence="2 3" key="1">
    <citation type="submission" date="2023-07" db="EMBL/GenBank/DDBJ databases">
        <title>Genomic Encyclopedia of Type Strains, Phase IV (KMG-IV): sequencing the most valuable type-strain genomes for metagenomic binning, comparative biology and taxonomic classification.</title>
        <authorList>
            <person name="Goeker M."/>
        </authorList>
    </citation>
    <scope>NUCLEOTIDE SEQUENCE [LARGE SCALE GENOMIC DNA]</scope>
    <source>
        <strain evidence="2 3">DSM 23948</strain>
    </source>
</reference>
<feature type="transmembrane region" description="Helical" evidence="1">
    <location>
        <begin position="550"/>
        <end position="569"/>
    </location>
</feature>
<feature type="transmembrane region" description="Helical" evidence="1">
    <location>
        <begin position="680"/>
        <end position="704"/>
    </location>
</feature>
<keyword evidence="1" id="KW-0472">Membrane</keyword>
<feature type="transmembrane region" description="Helical" evidence="1">
    <location>
        <begin position="630"/>
        <end position="652"/>
    </location>
</feature>
<feature type="transmembrane region" description="Helical" evidence="1">
    <location>
        <begin position="603"/>
        <end position="624"/>
    </location>
</feature>
<feature type="transmembrane region" description="Helical" evidence="1">
    <location>
        <begin position="770"/>
        <end position="795"/>
    </location>
</feature>
<comment type="caution">
    <text evidence="2">The sequence shown here is derived from an EMBL/GenBank/DDBJ whole genome shotgun (WGS) entry which is preliminary data.</text>
</comment>
<dbReference type="RefSeq" id="WP_307150733.1">
    <property type="nucleotide sequence ID" value="NZ_JAUSTU010000011.1"/>
</dbReference>
<sequence>MKIRLINKMSKWQLSSVLFVIFLLLPISFLSLTTASVTIKRDIYDFSRGSYDLLLRPQDSRTPIEEKFGLVEENYLGNGDGGITIEQWQSVLSRKDIEVAAPVAAMGLYRAAQSTVSLLEREDTSIRYKINYSTSDGLNTYQIGDELISYIIPDNEHPLGYTTIVSPSIGPNMLRGDTPYFEYPSSYHQVVAVDPEQEGLLTGEELSVLDDTKFGLVDGFKGVPILSLQNTKHPLKAKIEIETLPIHDSELLKLKERYNIEYTDNGSWTFESILITDPEQYLQVINDMEKIKGETSKTVELDFSKLVSPFYDDVIYLDENYNFNIVEDEEEFIVERAGSLAVFNQASHFVAEPIDYNIEGERISIALKDRDRESGIPLYRNIREEINYVLKENSNEVGKGEGIQFLHSGYFKGMDNSEELAASPLGIYGIYKTYLAKDKDKIIFPTSLPGSFINTPAHGLISINWAEQLKGEAPIDAIRVRVAGIKGYDKRASEKIKQVAKELENEGFTVDIVAGASRKEMTIEVEGIGKVIQAWTSLGAADTIVESWDIVKIVLSTIFGLVSIVYLLFSFRQIKKIREEDERLLFSFGWDETQIRRLRWKEWVSLMGYPFITALVIFIVYNLINQKLFLVISLFAVFLFTVLLLGLVELIVRRNDTNTERIREIPGSVTWKSIWHYRQFIIFSNVQVIIMAFIANFLTLFLIREKARTIETTLGLYVHGDVDWFYTTILVILYTLICLTVIESLLSLWKKRSEEIFLFHHIGWGKKSLYMFYLREVFFWTIGAVIFGAGIAYIVHHSLFGRIQAEGTYLLFISSTVIFIVLCLSFFILSFVLRKPFIIHDREEGYNGTRGKELEQNL</sequence>
<gene>
    <name evidence="2" type="ORF">J2S07_002529</name>
</gene>
<feature type="transmembrane region" description="Helical" evidence="1">
    <location>
        <begin position="724"/>
        <end position="749"/>
    </location>
</feature>
<keyword evidence="1" id="KW-0812">Transmembrane</keyword>
<feature type="transmembrane region" description="Helical" evidence="1">
    <location>
        <begin position="807"/>
        <end position="833"/>
    </location>
</feature>
<protein>
    <submittedName>
        <fullName evidence="2">ABC transport system permease protein</fullName>
    </submittedName>
</protein>
<keyword evidence="3" id="KW-1185">Reference proteome</keyword>
<evidence type="ECO:0000256" key="1">
    <source>
        <dbReference type="SAM" id="Phobius"/>
    </source>
</evidence>
<accession>A0ABT9V5U4</accession>
<evidence type="ECO:0000313" key="2">
    <source>
        <dbReference type="EMBL" id="MDQ0156210.1"/>
    </source>
</evidence>
<name>A0ABT9V5U4_9BACL</name>
<organism evidence="2 3">
    <name type="scientific">Anoxybacillus andreesenii</name>
    <dbReference type="NCBI Taxonomy" id="1325932"/>
    <lineage>
        <taxon>Bacteria</taxon>
        <taxon>Bacillati</taxon>
        <taxon>Bacillota</taxon>
        <taxon>Bacilli</taxon>
        <taxon>Bacillales</taxon>
        <taxon>Anoxybacillaceae</taxon>
        <taxon>Anoxybacillus</taxon>
    </lineage>
</organism>